<evidence type="ECO:0000313" key="2">
    <source>
        <dbReference type="EMBL" id="SEA16255.1"/>
    </source>
</evidence>
<name>A0A1H3YXJ2_9BACT</name>
<dbReference type="SUPFAM" id="SSF56300">
    <property type="entry name" value="Metallo-dependent phosphatases"/>
    <property type="match status" value="1"/>
</dbReference>
<dbReference type="OrthoDB" id="356681at2"/>
<accession>A0A1H3YXJ2</accession>
<organism evidence="2 3">
    <name type="scientific">Desulfuromusa kysingii</name>
    <dbReference type="NCBI Taxonomy" id="37625"/>
    <lineage>
        <taxon>Bacteria</taxon>
        <taxon>Pseudomonadati</taxon>
        <taxon>Thermodesulfobacteriota</taxon>
        <taxon>Desulfuromonadia</taxon>
        <taxon>Desulfuromonadales</taxon>
        <taxon>Geopsychrobacteraceae</taxon>
        <taxon>Desulfuromusa</taxon>
    </lineage>
</organism>
<dbReference type="Pfam" id="PF00149">
    <property type="entry name" value="Metallophos"/>
    <property type="match status" value="1"/>
</dbReference>
<dbReference type="Proteomes" id="UP000199409">
    <property type="component" value="Unassembled WGS sequence"/>
</dbReference>
<dbReference type="InterPro" id="IPR004843">
    <property type="entry name" value="Calcineurin-like_PHP"/>
</dbReference>
<sequence length="253" mass="29032">MKIIPLADMHIESHWQQLGKYKGTADVVIAAGDIHSKTDGPAELRRIFGDREIVYIAGNHEYYGSVLKDEDERLRKACTRQGVNFLQCDTVEINGIAFAGCTLWADYKLFGEDSEAEARFQVGQYLNDYRAIRFDRDDYRPISTLQTLQIHEQHKAWLIEQFEVYREKPLVIVTHHGPSAKCIHPAYTDDLVSAGFASDLDHLVEQSGAKYWVCGHSHVCQHFKIGETEVWQNCKGYAREKIEGFNPWLELEI</sequence>
<proteinExistence type="predicted"/>
<gene>
    <name evidence="2" type="ORF">SAMN05660420_01434</name>
</gene>
<dbReference type="EMBL" id="FNQN01000003">
    <property type="protein sequence ID" value="SEA16255.1"/>
    <property type="molecule type" value="Genomic_DNA"/>
</dbReference>
<dbReference type="PANTHER" id="PTHR37844:SF2">
    <property type="entry name" value="SER_THR PROTEIN PHOSPHATASE SUPERFAMILY (AFU_ORTHOLOGUE AFUA_1G14840)"/>
    <property type="match status" value="1"/>
</dbReference>
<keyword evidence="3" id="KW-1185">Reference proteome</keyword>
<feature type="domain" description="Calcineurin-like phosphoesterase" evidence="1">
    <location>
        <begin position="1"/>
        <end position="220"/>
    </location>
</feature>
<dbReference type="Gene3D" id="3.60.21.10">
    <property type="match status" value="1"/>
</dbReference>
<dbReference type="PANTHER" id="PTHR37844">
    <property type="entry name" value="SER/THR PROTEIN PHOSPHATASE SUPERFAMILY (AFU_ORTHOLOGUE AFUA_1G14840)"/>
    <property type="match status" value="1"/>
</dbReference>
<dbReference type="AlphaFoldDB" id="A0A1H3YXJ2"/>
<dbReference type="RefSeq" id="WP_092346165.1">
    <property type="nucleotide sequence ID" value="NZ_FNQN01000003.1"/>
</dbReference>
<protein>
    <submittedName>
        <fullName evidence="2">Predicted phosphohydrolase, MPP superfamily</fullName>
    </submittedName>
</protein>
<reference evidence="2 3" key="1">
    <citation type="submission" date="2016-10" db="EMBL/GenBank/DDBJ databases">
        <authorList>
            <person name="de Groot N.N."/>
        </authorList>
    </citation>
    <scope>NUCLEOTIDE SEQUENCE [LARGE SCALE GENOMIC DNA]</scope>
    <source>
        <strain evidence="2 3">DSM 7343</strain>
    </source>
</reference>
<evidence type="ECO:0000313" key="3">
    <source>
        <dbReference type="Proteomes" id="UP000199409"/>
    </source>
</evidence>
<dbReference type="InterPro" id="IPR029052">
    <property type="entry name" value="Metallo-depent_PP-like"/>
</dbReference>
<dbReference type="STRING" id="37625.SAMN05660420_01434"/>
<keyword evidence="2" id="KW-0378">Hydrolase</keyword>
<evidence type="ECO:0000259" key="1">
    <source>
        <dbReference type="Pfam" id="PF00149"/>
    </source>
</evidence>
<dbReference type="GO" id="GO:0016787">
    <property type="term" value="F:hydrolase activity"/>
    <property type="evidence" value="ECO:0007669"/>
    <property type="project" value="UniProtKB-KW"/>
</dbReference>